<organism evidence="2 3">
    <name type="scientific">Prevotella heparinolytica</name>
    <dbReference type="NCBI Taxonomy" id="28113"/>
    <lineage>
        <taxon>Bacteria</taxon>
        <taxon>Pseudomonadati</taxon>
        <taxon>Bacteroidota</taxon>
        <taxon>Bacteroidia</taxon>
        <taxon>Bacteroidales</taxon>
        <taxon>Bacteroidaceae</taxon>
        <taxon>Bacteroides</taxon>
    </lineage>
</organism>
<protein>
    <submittedName>
        <fullName evidence="2">Uncharacterized protein</fullName>
    </submittedName>
</protein>
<keyword evidence="1" id="KW-0472">Membrane</keyword>
<evidence type="ECO:0000256" key="1">
    <source>
        <dbReference type="SAM" id="Phobius"/>
    </source>
</evidence>
<name>A0A449I0A2_9BACE</name>
<evidence type="ECO:0000313" key="3">
    <source>
        <dbReference type="Proteomes" id="UP000396835"/>
    </source>
</evidence>
<dbReference type="AlphaFoldDB" id="A0A449I0A2"/>
<reference evidence="2 3" key="1">
    <citation type="submission" date="2019-02" db="EMBL/GenBank/DDBJ databases">
        <authorList>
            <consortium name="Pathogen Informatics"/>
        </authorList>
    </citation>
    <scope>NUCLEOTIDE SEQUENCE [LARGE SCALE GENOMIC DNA]</scope>
    <source>
        <strain evidence="2 3">3012STDY7078512</strain>
    </source>
</reference>
<evidence type="ECO:0000313" key="2">
    <source>
        <dbReference type="EMBL" id="VFB12832.1"/>
    </source>
</evidence>
<keyword evidence="1" id="KW-0812">Transmembrane</keyword>
<proteinExistence type="predicted"/>
<feature type="transmembrane region" description="Helical" evidence="1">
    <location>
        <begin position="12"/>
        <end position="32"/>
    </location>
</feature>
<gene>
    <name evidence="2" type="ORF">NCTC7812_00342</name>
</gene>
<dbReference type="EMBL" id="CAACYH010000002">
    <property type="protein sequence ID" value="VFB12832.1"/>
    <property type="molecule type" value="Genomic_DNA"/>
</dbReference>
<dbReference type="Proteomes" id="UP000396835">
    <property type="component" value="Unassembled WGS sequence"/>
</dbReference>
<accession>A0A449I0A2</accession>
<keyword evidence="1" id="KW-1133">Transmembrane helix</keyword>
<sequence length="44" mass="5305">MFQILFFRIKDIIFLGILKKTFCIKCLIFTVFDYLKNKKDLLTA</sequence>